<dbReference type="Proteomes" id="UP000304880">
    <property type="component" value="Unassembled WGS sequence"/>
</dbReference>
<evidence type="ECO:0000313" key="2">
    <source>
        <dbReference type="EMBL" id="TNH40370.1"/>
    </source>
</evidence>
<sequence>MKNFVYALAALSLTAGGAMAAVNGTNERPYSSSSVEKVAETVQVPARTVMTSTELARANLSGDEMLTVTKISGDSQIAEMNSDR</sequence>
<dbReference type="RefSeq" id="WP_045983698.1">
    <property type="nucleotide sequence ID" value="NZ_VDDC01000009.1"/>
</dbReference>
<accession>A0A5C4R8U4</accession>
<feature type="chain" id="PRO_5023020912" description="DUF4148 domain-containing protein" evidence="1">
    <location>
        <begin position="21"/>
        <end position="84"/>
    </location>
</feature>
<name>A0A5C4R8U4_9RHOB</name>
<dbReference type="GeneID" id="97049682"/>
<gene>
    <name evidence="2" type="ORF">FHD67_05740</name>
</gene>
<dbReference type="AlphaFoldDB" id="A0A5C4R8U4"/>
<organism evidence="2 3">
    <name type="scientific">Paracoccus haeundaensis</name>
    <dbReference type="NCBI Taxonomy" id="225362"/>
    <lineage>
        <taxon>Bacteria</taxon>
        <taxon>Pseudomonadati</taxon>
        <taxon>Pseudomonadota</taxon>
        <taxon>Alphaproteobacteria</taxon>
        <taxon>Rhodobacterales</taxon>
        <taxon>Paracoccaceae</taxon>
        <taxon>Paracoccus</taxon>
    </lineage>
</organism>
<comment type="caution">
    <text evidence="2">The sequence shown here is derived from an EMBL/GenBank/DDBJ whole genome shotgun (WGS) entry which is preliminary data.</text>
</comment>
<proteinExistence type="predicted"/>
<dbReference type="EMBL" id="VDDC01000009">
    <property type="protein sequence ID" value="TNH40370.1"/>
    <property type="molecule type" value="Genomic_DNA"/>
</dbReference>
<keyword evidence="3" id="KW-1185">Reference proteome</keyword>
<reference evidence="2 3" key="1">
    <citation type="submission" date="2019-06" db="EMBL/GenBank/DDBJ databases">
        <authorList>
            <person name="Li J."/>
        </authorList>
    </citation>
    <scope>NUCLEOTIDE SEQUENCE [LARGE SCALE GENOMIC DNA]</scope>
    <source>
        <strain evidence="2 3">CGMCC 1.8012</strain>
    </source>
</reference>
<evidence type="ECO:0000313" key="3">
    <source>
        <dbReference type="Proteomes" id="UP000304880"/>
    </source>
</evidence>
<protein>
    <recommendedName>
        <fullName evidence="4">DUF4148 domain-containing protein</fullName>
    </recommendedName>
</protein>
<evidence type="ECO:0000256" key="1">
    <source>
        <dbReference type="SAM" id="SignalP"/>
    </source>
</evidence>
<feature type="signal peptide" evidence="1">
    <location>
        <begin position="1"/>
        <end position="20"/>
    </location>
</feature>
<keyword evidence="1" id="KW-0732">Signal</keyword>
<evidence type="ECO:0008006" key="4">
    <source>
        <dbReference type="Google" id="ProtNLM"/>
    </source>
</evidence>